<dbReference type="Gene3D" id="3.40.50.2300">
    <property type="match status" value="1"/>
</dbReference>
<keyword evidence="5" id="KW-0598">Phosphotransferase system</keyword>
<keyword evidence="4 8" id="KW-0808">Transferase</keyword>
<accession>A0ABW4CVV2</accession>
<organism evidence="8 9">
    <name type="scientific">Lacticaseibacillus hegangensis</name>
    <dbReference type="NCBI Taxonomy" id="2486010"/>
    <lineage>
        <taxon>Bacteria</taxon>
        <taxon>Bacillati</taxon>
        <taxon>Bacillota</taxon>
        <taxon>Bacilli</taxon>
        <taxon>Lactobacillales</taxon>
        <taxon>Lactobacillaceae</taxon>
        <taxon>Lacticaseibacillus</taxon>
    </lineage>
</organism>
<dbReference type="PANTHER" id="PTHR34581:SF2">
    <property type="entry name" value="PTS SYSTEM N,N'-DIACETYLCHITOBIOSE-SPECIFIC EIIB COMPONENT"/>
    <property type="match status" value="1"/>
</dbReference>
<evidence type="ECO:0000256" key="4">
    <source>
        <dbReference type="ARBA" id="ARBA00022679"/>
    </source>
</evidence>
<keyword evidence="2" id="KW-0597">Phosphoprotein</keyword>
<keyword evidence="1" id="KW-0813">Transport</keyword>
<dbReference type="GO" id="GO:0016740">
    <property type="term" value="F:transferase activity"/>
    <property type="evidence" value="ECO:0007669"/>
    <property type="project" value="UniProtKB-KW"/>
</dbReference>
<dbReference type="PANTHER" id="PTHR34581">
    <property type="entry name" value="PTS SYSTEM N,N'-DIACETYLCHITOBIOSE-SPECIFIC EIIB COMPONENT"/>
    <property type="match status" value="1"/>
</dbReference>
<evidence type="ECO:0000313" key="8">
    <source>
        <dbReference type="EMBL" id="MFD1441506.1"/>
    </source>
</evidence>
<dbReference type="RefSeq" id="WP_125756621.1">
    <property type="nucleotide sequence ID" value="NZ_JBHTOK010000070.1"/>
</dbReference>
<dbReference type="Proteomes" id="UP001597212">
    <property type="component" value="Unassembled WGS sequence"/>
</dbReference>
<dbReference type="InterPro" id="IPR013012">
    <property type="entry name" value="PTS_EIIB_3"/>
</dbReference>
<gene>
    <name evidence="8" type="ORF">ACFQ5K_08995</name>
</gene>
<dbReference type="SUPFAM" id="SSF52794">
    <property type="entry name" value="PTS system IIB component-like"/>
    <property type="match status" value="1"/>
</dbReference>
<name>A0ABW4CVV2_9LACO</name>
<feature type="domain" description="PTS EIIB type-3" evidence="7">
    <location>
        <begin position="1"/>
        <end position="131"/>
    </location>
</feature>
<sequence length="304" mass="34047">MNLLFCCAGGGSSSLFCARMVKGINTIEPSLTARMDDIRSFLQDERVSTTDLVFTYGSVDAVRPDTAYDIGTHIDAVLVAPQVRYRTPYLKRYLANYPTIVQDIPSRLFGMMDPVKGGRMLTGILITLDLMRGSTAGAFATKAADKDLEILVYGASRTDKGWQAAAASLEKMGIRCLQDKYSLAGLYDFEPEKDFEVRWLFGPQVRKMDIAKVARQIDGVLRFDEEPADGVRRWYDDYRIPSAWLDARLVQSLGHTDELTSQLVDFLLAVDARAEATSGIVVKRFETLKPPKTTKRWGIFTWSN</sequence>
<evidence type="ECO:0000313" key="9">
    <source>
        <dbReference type="Proteomes" id="UP001597212"/>
    </source>
</evidence>
<dbReference type="InterPro" id="IPR051819">
    <property type="entry name" value="PTS_sugar-specific_EIIB"/>
</dbReference>
<dbReference type="EC" id="2.7.1.-" evidence="8"/>
<proteinExistence type="predicted"/>
<dbReference type="EMBL" id="JBHTOK010000070">
    <property type="protein sequence ID" value="MFD1441506.1"/>
    <property type="molecule type" value="Genomic_DNA"/>
</dbReference>
<protein>
    <submittedName>
        <fullName evidence="8">PTS sugar transporter subunit IIB</fullName>
        <ecNumber evidence="8">2.7.1.-</ecNumber>
    </submittedName>
</protein>
<evidence type="ECO:0000256" key="2">
    <source>
        <dbReference type="ARBA" id="ARBA00022553"/>
    </source>
</evidence>
<keyword evidence="3 8" id="KW-0762">Sugar transport</keyword>
<keyword evidence="9" id="KW-1185">Reference proteome</keyword>
<evidence type="ECO:0000256" key="3">
    <source>
        <dbReference type="ARBA" id="ARBA00022597"/>
    </source>
</evidence>
<feature type="modified residue" description="Phosphocysteine; by EIIA" evidence="6">
    <location>
        <position position="7"/>
    </location>
</feature>
<evidence type="ECO:0000256" key="5">
    <source>
        <dbReference type="ARBA" id="ARBA00022683"/>
    </source>
</evidence>
<comment type="caution">
    <text evidence="8">The sequence shown here is derived from an EMBL/GenBank/DDBJ whole genome shotgun (WGS) entry which is preliminary data.</text>
</comment>
<dbReference type="PROSITE" id="PS51100">
    <property type="entry name" value="PTS_EIIB_TYPE_3"/>
    <property type="match status" value="1"/>
</dbReference>
<evidence type="ECO:0000256" key="1">
    <source>
        <dbReference type="ARBA" id="ARBA00022448"/>
    </source>
</evidence>
<reference evidence="9" key="1">
    <citation type="journal article" date="2019" name="Int. J. Syst. Evol. Microbiol.">
        <title>The Global Catalogue of Microorganisms (GCM) 10K type strain sequencing project: providing services to taxonomists for standard genome sequencing and annotation.</title>
        <authorList>
            <consortium name="The Broad Institute Genomics Platform"/>
            <consortium name="The Broad Institute Genome Sequencing Center for Infectious Disease"/>
            <person name="Wu L."/>
            <person name="Ma J."/>
        </authorList>
    </citation>
    <scope>NUCLEOTIDE SEQUENCE [LARGE SCALE GENOMIC DNA]</scope>
    <source>
        <strain evidence="9">CCM 8912</strain>
    </source>
</reference>
<evidence type="ECO:0000256" key="6">
    <source>
        <dbReference type="PROSITE-ProRule" id="PRU00423"/>
    </source>
</evidence>
<dbReference type="InterPro" id="IPR036095">
    <property type="entry name" value="PTS_EIIB-like_sf"/>
</dbReference>
<evidence type="ECO:0000259" key="7">
    <source>
        <dbReference type="PROSITE" id="PS51100"/>
    </source>
</evidence>